<name>A0A5N5X385_9EURO</name>
<feature type="transmembrane region" description="Helical" evidence="6">
    <location>
        <begin position="257"/>
        <end position="276"/>
    </location>
</feature>
<comment type="subcellular location">
    <subcellularLocation>
        <location evidence="1">Membrane</location>
        <topology evidence="1">Multi-pass membrane protein</topology>
    </subcellularLocation>
</comment>
<dbReference type="InterPro" id="IPR011701">
    <property type="entry name" value="MFS"/>
</dbReference>
<dbReference type="GO" id="GO:0022857">
    <property type="term" value="F:transmembrane transporter activity"/>
    <property type="evidence" value="ECO:0007669"/>
    <property type="project" value="InterPro"/>
</dbReference>
<feature type="transmembrane region" description="Helical" evidence="6">
    <location>
        <begin position="60"/>
        <end position="85"/>
    </location>
</feature>
<feature type="compositionally biased region" description="Basic and acidic residues" evidence="5">
    <location>
        <begin position="1"/>
        <end position="10"/>
    </location>
</feature>
<feature type="transmembrane region" description="Helical" evidence="6">
    <location>
        <begin position="416"/>
        <end position="440"/>
    </location>
</feature>
<feature type="transmembrane region" description="Helical" evidence="6">
    <location>
        <begin position="153"/>
        <end position="173"/>
    </location>
</feature>
<keyword evidence="9" id="KW-1185">Reference proteome</keyword>
<accession>A0A5N5X385</accession>
<dbReference type="Proteomes" id="UP000326565">
    <property type="component" value="Unassembled WGS sequence"/>
</dbReference>
<keyword evidence="2 6" id="KW-0812">Transmembrane</keyword>
<evidence type="ECO:0000313" key="8">
    <source>
        <dbReference type="EMBL" id="KAB8075258.1"/>
    </source>
</evidence>
<dbReference type="EMBL" id="ML732197">
    <property type="protein sequence ID" value="KAB8075258.1"/>
    <property type="molecule type" value="Genomic_DNA"/>
</dbReference>
<feature type="transmembrane region" description="Helical" evidence="6">
    <location>
        <begin position="288"/>
        <end position="305"/>
    </location>
</feature>
<dbReference type="PANTHER" id="PTHR23501:SF199">
    <property type="entry name" value="MFS EFFLUX TRANSPORTER INPD-RELATED"/>
    <property type="match status" value="1"/>
</dbReference>
<evidence type="ECO:0000256" key="5">
    <source>
        <dbReference type="SAM" id="MobiDB-lite"/>
    </source>
</evidence>
<protein>
    <submittedName>
        <fullName evidence="8">Major facilitator superfamily transporter</fullName>
    </submittedName>
</protein>
<evidence type="ECO:0000256" key="3">
    <source>
        <dbReference type="ARBA" id="ARBA00022989"/>
    </source>
</evidence>
<reference evidence="8 9" key="1">
    <citation type="submission" date="2019-04" db="EMBL/GenBank/DDBJ databases">
        <title>Friends and foes A comparative genomics study of 23 Aspergillus species from section Flavi.</title>
        <authorList>
            <consortium name="DOE Joint Genome Institute"/>
            <person name="Kjaerbolling I."/>
            <person name="Vesth T."/>
            <person name="Frisvad J.C."/>
            <person name="Nybo J.L."/>
            <person name="Theobald S."/>
            <person name="Kildgaard S."/>
            <person name="Isbrandt T."/>
            <person name="Kuo A."/>
            <person name="Sato A."/>
            <person name="Lyhne E.K."/>
            <person name="Kogle M.E."/>
            <person name="Wiebenga A."/>
            <person name="Kun R.S."/>
            <person name="Lubbers R.J."/>
            <person name="Makela M.R."/>
            <person name="Barry K."/>
            <person name="Chovatia M."/>
            <person name="Clum A."/>
            <person name="Daum C."/>
            <person name="Haridas S."/>
            <person name="He G."/>
            <person name="LaButti K."/>
            <person name="Lipzen A."/>
            <person name="Mondo S."/>
            <person name="Riley R."/>
            <person name="Salamov A."/>
            <person name="Simmons B.A."/>
            <person name="Magnuson J.K."/>
            <person name="Henrissat B."/>
            <person name="Mortensen U.H."/>
            <person name="Larsen T.O."/>
            <person name="Devries R.P."/>
            <person name="Grigoriev I.V."/>
            <person name="Machida M."/>
            <person name="Baker S.E."/>
            <person name="Andersen M.R."/>
        </authorList>
    </citation>
    <scope>NUCLEOTIDE SEQUENCE [LARGE SCALE GENOMIC DNA]</scope>
    <source>
        <strain evidence="8 9">CBS 151.66</strain>
    </source>
</reference>
<dbReference type="CDD" id="cd17502">
    <property type="entry name" value="MFS_Azr1_MDR_like"/>
    <property type="match status" value="1"/>
</dbReference>
<dbReference type="Gene3D" id="1.20.1250.20">
    <property type="entry name" value="MFS general substrate transporter like domains"/>
    <property type="match status" value="2"/>
</dbReference>
<dbReference type="SUPFAM" id="SSF103473">
    <property type="entry name" value="MFS general substrate transporter"/>
    <property type="match status" value="1"/>
</dbReference>
<feature type="transmembrane region" description="Helical" evidence="6">
    <location>
        <begin position="325"/>
        <end position="346"/>
    </location>
</feature>
<dbReference type="AlphaFoldDB" id="A0A5N5X385"/>
<proteinExistence type="predicted"/>
<feature type="transmembrane region" description="Helical" evidence="6">
    <location>
        <begin position="128"/>
        <end position="147"/>
    </location>
</feature>
<dbReference type="InterPro" id="IPR020846">
    <property type="entry name" value="MFS_dom"/>
</dbReference>
<feature type="transmembrane region" description="Helical" evidence="6">
    <location>
        <begin position="366"/>
        <end position="383"/>
    </location>
</feature>
<feature type="transmembrane region" description="Helical" evidence="6">
    <location>
        <begin position="388"/>
        <end position="410"/>
    </location>
</feature>
<dbReference type="InterPro" id="IPR036259">
    <property type="entry name" value="MFS_trans_sf"/>
</dbReference>
<evidence type="ECO:0000256" key="2">
    <source>
        <dbReference type="ARBA" id="ARBA00022692"/>
    </source>
</evidence>
<evidence type="ECO:0000313" key="9">
    <source>
        <dbReference type="Proteomes" id="UP000326565"/>
    </source>
</evidence>
<dbReference type="PROSITE" id="PS50850">
    <property type="entry name" value="MFS"/>
    <property type="match status" value="1"/>
</dbReference>
<feature type="transmembrane region" description="Helical" evidence="6">
    <location>
        <begin position="452"/>
        <end position="472"/>
    </location>
</feature>
<sequence>MLEKGVRETTSEAGSNNPGEKGATITAINDNEKSSSEHESATPGPAANADLEVQLGRKQLVVMCIAMALAIFLISIDETVIVTAIPKITDEFHTISDEGWYGSAYLLTMCCFQLHYGKFYKDYPAKWVFLTSIGIFELGSLLCGVSPTSSVLIFGRAIAGGGACGIISGVLILIARSVPLTDRPLYTAGVSSIRIIAGVGGPLFGGGLTDTIGWRWCFYINLPFGAIVAVIFFFLYRPAPENRPKVSKLAKLRRLDLVGLILFIGSMVCLILGLQFGGTSATWNTPRIIVLFTFFGALFLAFAAYETWLGEEATLPPRIAKNRTVMAASVFVLCIDAPYYAIAYYMPIYFQAVLGVSALQSGLRSIPQLFGALLFSLLAGLYVRKTRFFLPVVIASTVITSIACGLLSLLTPTSSAGQWIGFQLLVGIGIGLGMQQAAVIVQQTLTPEDIPLGIASVTFFQASGPAIMVSVAQNVFNRKLAASLQAEVPELTLTEIINTGATKLVNLVAASEKQIVIFGINHALTWVWYTCTILGALSVFGIVGMDWHQLNKLRARK</sequence>
<evidence type="ECO:0000256" key="6">
    <source>
        <dbReference type="SAM" id="Phobius"/>
    </source>
</evidence>
<evidence type="ECO:0000256" key="4">
    <source>
        <dbReference type="ARBA" id="ARBA00023136"/>
    </source>
</evidence>
<keyword evidence="3 6" id="KW-1133">Transmembrane helix</keyword>
<gene>
    <name evidence="8" type="ORF">BDV29DRAFT_190363</name>
</gene>
<feature type="transmembrane region" description="Helical" evidence="6">
    <location>
        <begin position="526"/>
        <end position="547"/>
    </location>
</feature>
<dbReference type="PANTHER" id="PTHR23501">
    <property type="entry name" value="MAJOR FACILITATOR SUPERFAMILY"/>
    <property type="match status" value="1"/>
</dbReference>
<feature type="transmembrane region" description="Helical" evidence="6">
    <location>
        <begin position="216"/>
        <end position="236"/>
    </location>
</feature>
<feature type="region of interest" description="Disordered" evidence="5">
    <location>
        <begin position="1"/>
        <end position="46"/>
    </location>
</feature>
<dbReference type="Pfam" id="PF07690">
    <property type="entry name" value="MFS_1"/>
    <property type="match status" value="1"/>
</dbReference>
<feature type="compositionally biased region" description="Basic and acidic residues" evidence="5">
    <location>
        <begin position="30"/>
        <end position="40"/>
    </location>
</feature>
<organism evidence="8 9">
    <name type="scientific">Aspergillus leporis</name>
    <dbReference type="NCBI Taxonomy" id="41062"/>
    <lineage>
        <taxon>Eukaryota</taxon>
        <taxon>Fungi</taxon>
        <taxon>Dikarya</taxon>
        <taxon>Ascomycota</taxon>
        <taxon>Pezizomycotina</taxon>
        <taxon>Eurotiomycetes</taxon>
        <taxon>Eurotiomycetidae</taxon>
        <taxon>Eurotiales</taxon>
        <taxon>Aspergillaceae</taxon>
        <taxon>Aspergillus</taxon>
        <taxon>Aspergillus subgen. Circumdati</taxon>
    </lineage>
</organism>
<keyword evidence="4 6" id="KW-0472">Membrane</keyword>
<dbReference type="GO" id="GO:0005886">
    <property type="term" value="C:plasma membrane"/>
    <property type="evidence" value="ECO:0007669"/>
    <property type="project" value="TreeGrafter"/>
</dbReference>
<evidence type="ECO:0000256" key="1">
    <source>
        <dbReference type="ARBA" id="ARBA00004141"/>
    </source>
</evidence>
<dbReference type="OrthoDB" id="10021397at2759"/>
<evidence type="ECO:0000259" key="7">
    <source>
        <dbReference type="PROSITE" id="PS50850"/>
    </source>
</evidence>
<feature type="domain" description="Major facilitator superfamily (MFS) profile" evidence="7">
    <location>
        <begin position="63"/>
        <end position="557"/>
    </location>
</feature>